<evidence type="ECO:0000256" key="1">
    <source>
        <dbReference type="SAM" id="MobiDB-lite"/>
    </source>
</evidence>
<dbReference type="EMBL" id="LXQA010474123">
    <property type="protein sequence ID" value="MCI54096.1"/>
    <property type="molecule type" value="Genomic_DNA"/>
</dbReference>
<feature type="region of interest" description="Disordered" evidence="1">
    <location>
        <begin position="1"/>
        <end position="55"/>
    </location>
</feature>
<accession>A0A392T1Q7</accession>
<keyword evidence="3" id="KW-1185">Reference proteome</keyword>
<dbReference type="AlphaFoldDB" id="A0A392T1Q7"/>
<feature type="compositionally biased region" description="Basic and acidic residues" evidence="1">
    <location>
        <begin position="1"/>
        <end position="15"/>
    </location>
</feature>
<feature type="compositionally biased region" description="Acidic residues" evidence="1">
    <location>
        <begin position="38"/>
        <end position="49"/>
    </location>
</feature>
<organism evidence="2 3">
    <name type="scientific">Trifolium medium</name>
    <dbReference type="NCBI Taxonomy" id="97028"/>
    <lineage>
        <taxon>Eukaryota</taxon>
        <taxon>Viridiplantae</taxon>
        <taxon>Streptophyta</taxon>
        <taxon>Embryophyta</taxon>
        <taxon>Tracheophyta</taxon>
        <taxon>Spermatophyta</taxon>
        <taxon>Magnoliopsida</taxon>
        <taxon>eudicotyledons</taxon>
        <taxon>Gunneridae</taxon>
        <taxon>Pentapetalae</taxon>
        <taxon>rosids</taxon>
        <taxon>fabids</taxon>
        <taxon>Fabales</taxon>
        <taxon>Fabaceae</taxon>
        <taxon>Papilionoideae</taxon>
        <taxon>50 kb inversion clade</taxon>
        <taxon>NPAAA clade</taxon>
        <taxon>Hologalegina</taxon>
        <taxon>IRL clade</taxon>
        <taxon>Trifolieae</taxon>
        <taxon>Trifolium</taxon>
    </lineage>
</organism>
<sequence length="65" mass="7780">YKVEVRGKDLEKTHLNSEWMEERLEEEPFEPREKSYEESAEGTEVEETESYTPVELLVLEMDELD</sequence>
<evidence type="ECO:0000313" key="3">
    <source>
        <dbReference type="Proteomes" id="UP000265520"/>
    </source>
</evidence>
<proteinExistence type="predicted"/>
<evidence type="ECO:0000313" key="2">
    <source>
        <dbReference type="EMBL" id="MCI54096.1"/>
    </source>
</evidence>
<dbReference type="Proteomes" id="UP000265520">
    <property type="component" value="Unassembled WGS sequence"/>
</dbReference>
<comment type="caution">
    <text evidence="2">The sequence shown here is derived from an EMBL/GenBank/DDBJ whole genome shotgun (WGS) entry which is preliminary data.</text>
</comment>
<name>A0A392T1Q7_9FABA</name>
<reference evidence="2 3" key="1">
    <citation type="journal article" date="2018" name="Front. Plant Sci.">
        <title>Red Clover (Trifolium pratense) and Zigzag Clover (T. medium) - A Picture of Genomic Similarities and Differences.</title>
        <authorList>
            <person name="Dluhosova J."/>
            <person name="Istvanek J."/>
            <person name="Nedelnik J."/>
            <person name="Repkova J."/>
        </authorList>
    </citation>
    <scope>NUCLEOTIDE SEQUENCE [LARGE SCALE GENOMIC DNA]</scope>
    <source>
        <strain evidence="3">cv. 10/8</strain>
        <tissue evidence="2">Leaf</tissue>
    </source>
</reference>
<feature type="non-terminal residue" evidence="2">
    <location>
        <position position="1"/>
    </location>
</feature>
<protein>
    <submittedName>
        <fullName evidence="2">Uncharacterized protein</fullName>
    </submittedName>
</protein>